<reference evidence="2" key="1">
    <citation type="submission" date="2016-01" db="EMBL/GenBank/DDBJ databases">
        <title>Genome sequencing of Roseivirga ehrenbergii KMM 6017.</title>
        <authorList>
            <person name="Selvaratnam C."/>
            <person name="Thevarajoo S."/>
            <person name="Goh K.M."/>
            <person name="Ee R."/>
            <person name="Chan K.-G."/>
            <person name="Chong C.S."/>
        </authorList>
    </citation>
    <scope>NUCLEOTIDE SEQUENCE [LARGE SCALE GENOMIC DNA]</scope>
    <source>
        <strain evidence="2">KMM 6017</strain>
    </source>
</reference>
<dbReference type="Pfam" id="PF00483">
    <property type="entry name" value="NTP_transferase"/>
    <property type="match status" value="1"/>
</dbReference>
<evidence type="ECO:0000259" key="1">
    <source>
        <dbReference type="Pfam" id="PF00483"/>
    </source>
</evidence>
<protein>
    <recommendedName>
        <fullName evidence="1">Nucleotidyl transferase domain-containing protein</fullName>
    </recommendedName>
</protein>
<sequence length="239" mass="27847">MNLIIPMAGKYIRFRNAGYSLPKFLLPLGNGKTIFQEIMEQLVSDYSFENIIIVANKNDYQHITEIKLAIKASGIYEFELLFIEDTKGQAETALIGINKLKKKQCRSKKIVIHNIDTVLYDRDMHQIDKLLDTYRGYIDVFTANTDNYSYVKTDDNNIVTHIKEKEVISSKATTGLYVFKDLNEYEHYFRKIKIDGEYYISHLYELMLIDKKEIIVNTKMAGTIILGTPQEYEQHKNSF</sequence>
<evidence type="ECO:0000313" key="2">
    <source>
        <dbReference type="EMBL" id="KYG81027.1"/>
    </source>
</evidence>
<proteinExistence type="predicted"/>
<gene>
    <name evidence="2" type="ORF">MB14_14700</name>
</gene>
<dbReference type="OrthoDB" id="9803871at2"/>
<name>A0A150XQJ6_ROSEK</name>
<dbReference type="AlphaFoldDB" id="A0A150XQJ6"/>
<dbReference type="EMBL" id="LQZQ01000003">
    <property type="protein sequence ID" value="KYG81027.1"/>
    <property type="molecule type" value="Genomic_DNA"/>
</dbReference>
<accession>A0A150XQJ6</accession>
<dbReference type="Gene3D" id="3.90.550.10">
    <property type="entry name" value="Spore Coat Polysaccharide Biosynthesis Protein SpsA, Chain A"/>
    <property type="match status" value="1"/>
</dbReference>
<dbReference type="InterPro" id="IPR016873">
    <property type="entry name" value="Caps_polysacc_synth_BcbE_prd"/>
</dbReference>
<dbReference type="STRING" id="279360.MB14_14700"/>
<dbReference type="InterPro" id="IPR005835">
    <property type="entry name" value="NTP_transferase_dom"/>
</dbReference>
<organism evidence="2 3">
    <name type="scientific">Roseivirga ehrenbergii (strain DSM 102268 / JCM 13514 / KCTC 12282 / NCIMB 14502 / KMM 6017)</name>
    <dbReference type="NCBI Taxonomy" id="279360"/>
    <lineage>
        <taxon>Bacteria</taxon>
        <taxon>Pseudomonadati</taxon>
        <taxon>Bacteroidota</taxon>
        <taxon>Cytophagia</taxon>
        <taxon>Cytophagales</taxon>
        <taxon>Roseivirgaceae</taxon>
        <taxon>Roseivirga</taxon>
    </lineage>
</organism>
<dbReference type="RefSeq" id="WP_062589192.1">
    <property type="nucleotide sequence ID" value="NZ_LQZQ01000003.1"/>
</dbReference>
<comment type="caution">
    <text evidence="2">The sequence shown here is derived from an EMBL/GenBank/DDBJ whole genome shotgun (WGS) entry which is preliminary data.</text>
</comment>
<dbReference type="SUPFAM" id="SSF53448">
    <property type="entry name" value="Nucleotide-diphospho-sugar transferases"/>
    <property type="match status" value="1"/>
</dbReference>
<dbReference type="PIRSF" id="PIRSF028162">
    <property type="entry name" value="BcbE_prd"/>
    <property type="match status" value="1"/>
</dbReference>
<keyword evidence="3" id="KW-1185">Reference proteome</keyword>
<feature type="domain" description="Nucleotidyl transferase" evidence="1">
    <location>
        <begin position="9"/>
        <end position="180"/>
    </location>
</feature>
<evidence type="ECO:0000313" key="3">
    <source>
        <dbReference type="Proteomes" id="UP000075583"/>
    </source>
</evidence>
<dbReference type="Proteomes" id="UP000075583">
    <property type="component" value="Unassembled WGS sequence"/>
</dbReference>
<dbReference type="InterPro" id="IPR029044">
    <property type="entry name" value="Nucleotide-diphossugar_trans"/>
</dbReference>